<dbReference type="Pfam" id="PF14903">
    <property type="entry name" value="WG_beta_rep"/>
    <property type="match status" value="2"/>
</dbReference>
<dbReference type="InterPro" id="IPR032774">
    <property type="entry name" value="WG_beta_rep"/>
</dbReference>
<dbReference type="PANTHER" id="PTHR37841">
    <property type="entry name" value="GLR2918 PROTEIN"/>
    <property type="match status" value="1"/>
</dbReference>
<organism evidence="1">
    <name type="scientific">hydrothermal vent metagenome</name>
    <dbReference type="NCBI Taxonomy" id="652676"/>
    <lineage>
        <taxon>unclassified sequences</taxon>
        <taxon>metagenomes</taxon>
        <taxon>ecological metagenomes</taxon>
    </lineage>
</organism>
<name>A0A1W1EB48_9ZZZZ</name>
<proteinExistence type="predicted"/>
<dbReference type="EMBL" id="FPIB01000028">
    <property type="protein sequence ID" value="SFV91111.1"/>
    <property type="molecule type" value="Genomic_DNA"/>
</dbReference>
<sequence length="570" mass="65877">MDLIALIEQTNVFYEIYKKAQKLGSDEEAIGKYCVKLLLEDAQIDKEQFFYGIMVSGDDESGLWRIGFSYEEAVALAATWRPRYRTSWQAFQLKPEKSVAIEKRSLMEILNDSEWSAHFVKRMRSLVPHSKKEIEYLKAHGKMKMLWSSEFHEGEEQFIYSDGKSFLFPVHPNNKAVFGLDFQWSAVVDGEGNYGVIANKTTHTSKDAAFELVLEPKYYLVDVKISYAQVQKQKPDVGDDAKANICDIVNLQTKEAIDSHVLWDSLFESLSYVKYITVDEEGLLQYNYIDEQTGIHKQSKKYLTIIDRIDTIAVQDKETLLWGYIDKEGNELISPRFRDWGSFNDGYAVIREKGNKPFAIDIKGNVIIKPEYDDVRHSYENDLFFVQKEGQWAVFKGGEIYIDFLDPLERFSPEFIKAHLFLQWGLSPEYANCLPKEEVQEHIDAVFYDDDLDRAEYVLKMLIADKKRALQQKMHTLPLAAYVKLFDTFRSEKALREAGLWGREVDVKECEILSIYKEIIVDPSKGYIGWEYPVTASTFEMSVELPVVFEKIDGNSISLGVPLESLELRQ</sequence>
<evidence type="ECO:0000313" key="1">
    <source>
        <dbReference type="EMBL" id="SFV91111.1"/>
    </source>
</evidence>
<dbReference type="AlphaFoldDB" id="A0A1W1EB48"/>
<gene>
    <name evidence="1" type="ORF">MNB_SV-4-163</name>
</gene>
<dbReference type="PANTHER" id="PTHR37841:SF1">
    <property type="entry name" value="DUF3298 DOMAIN-CONTAINING PROTEIN"/>
    <property type="match status" value="1"/>
</dbReference>
<reference evidence="1" key="1">
    <citation type="submission" date="2016-10" db="EMBL/GenBank/DDBJ databases">
        <authorList>
            <person name="de Groot N.N."/>
        </authorList>
    </citation>
    <scope>NUCLEOTIDE SEQUENCE</scope>
</reference>
<accession>A0A1W1EB48</accession>
<protein>
    <submittedName>
        <fullName evidence="1">Uncharacterized protein</fullName>
    </submittedName>
</protein>